<protein>
    <submittedName>
        <fullName evidence="14">Nephrin isoform X1</fullName>
    </submittedName>
    <submittedName>
        <fullName evidence="15">Nephrin isoform X2</fullName>
    </submittedName>
</protein>
<dbReference type="GO" id="GO:0030154">
    <property type="term" value="P:cell differentiation"/>
    <property type="evidence" value="ECO:0007669"/>
    <property type="project" value="UniProtKB-ARBA"/>
</dbReference>
<feature type="domain" description="Ig-like" evidence="10">
    <location>
        <begin position="441"/>
        <end position="531"/>
    </location>
</feature>
<dbReference type="InterPro" id="IPR013162">
    <property type="entry name" value="CD80_C2-set"/>
</dbReference>
<evidence type="ECO:0000256" key="2">
    <source>
        <dbReference type="ARBA" id="ARBA00022737"/>
    </source>
</evidence>
<feature type="transmembrane region" description="Helical" evidence="8">
    <location>
        <begin position="1052"/>
        <end position="1077"/>
    </location>
</feature>
<dbReference type="InterPro" id="IPR013098">
    <property type="entry name" value="Ig_I-set"/>
</dbReference>
<feature type="region of interest" description="Disordered" evidence="7">
    <location>
        <begin position="1107"/>
        <end position="1146"/>
    </location>
</feature>
<dbReference type="GO" id="GO:0009653">
    <property type="term" value="P:anatomical structure morphogenesis"/>
    <property type="evidence" value="ECO:0007669"/>
    <property type="project" value="UniProtKB-ARBA"/>
</dbReference>
<keyword evidence="5" id="KW-0325">Glycoprotein</keyword>
<feature type="domain" description="Ig-like" evidence="10">
    <location>
        <begin position="639"/>
        <end position="731"/>
    </location>
</feature>
<dbReference type="InterPro" id="IPR003006">
    <property type="entry name" value="Ig/MHC_CS"/>
</dbReference>
<accession>A0A6P7GD12</accession>
<dbReference type="FunFam" id="2.60.40.10:FF:001273">
    <property type="entry name" value="Hibris, isoform B"/>
    <property type="match status" value="1"/>
</dbReference>
<feature type="region of interest" description="Disordered" evidence="7">
    <location>
        <begin position="1178"/>
        <end position="1291"/>
    </location>
</feature>
<keyword evidence="13" id="KW-1185">Reference proteome</keyword>
<proteinExistence type="predicted"/>
<reference evidence="14 15" key="1">
    <citation type="submission" date="2025-04" db="UniProtKB">
        <authorList>
            <consortium name="RefSeq"/>
        </authorList>
    </citation>
    <scope>IDENTIFICATION</scope>
    <source>
        <tissue evidence="14 15">Whole insect</tissue>
    </source>
</reference>
<feature type="signal peptide" evidence="9">
    <location>
        <begin position="1"/>
        <end position="23"/>
    </location>
</feature>
<keyword evidence="8" id="KW-0812">Transmembrane</keyword>
<dbReference type="RefSeq" id="XP_050517944.1">
    <property type="nucleotide sequence ID" value="XM_050661987.1"/>
</dbReference>
<evidence type="ECO:0000313" key="15">
    <source>
        <dbReference type="RefSeq" id="XP_028147309.1"/>
    </source>
</evidence>
<dbReference type="InterPro" id="IPR036179">
    <property type="entry name" value="Ig-like_dom_sf"/>
</dbReference>
<evidence type="ECO:0000256" key="3">
    <source>
        <dbReference type="ARBA" id="ARBA00023136"/>
    </source>
</evidence>
<evidence type="ECO:0000256" key="1">
    <source>
        <dbReference type="ARBA" id="ARBA00004479"/>
    </source>
</evidence>
<feature type="compositionally biased region" description="Low complexity" evidence="7">
    <location>
        <begin position="1214"/>
        <end position="1231"/>
    </location>
</feature>
<name>A0A6P7GD12_DIAVI</name>
<feature type="compositionally biased region" description="Pro residues" evidence="7">
    <location>
        <begin position="1240"/>
        <end position="1254"/>
    </location>
</feature>
<feature type="compositionally biased region" description="Polar residues" evidence="7">
    <location>
        <begin position="1107"/>
        <end position="1128"/>
    </location>
</feature>
<evidence type="ECO:0000313" key="12">
    <source>
        <dbReference type="EnsemblMetazoa" id="XP_028147303.1"/>
    </source>
</evidence>
<dbReference type="Pfam" id="PF00041">
    <property type="entry name" value="fn3"/>
    <property type="match status" value="1"/>
</dbReference>
<keyword evidence="4" id="KW-1015">Disulfide bond</keyword>
<dbReference type="SUPFAM" id="SSF49265">
    <property type="entry name" value="Fibronectin type III"/>
    <property type="match status" value="1"/>
</dbReference>
<evidence type="ECO:0000259" key="10">
    <source>
        <dbReference type="PROSITE" id="PS50835"/>
    </source>
</evidence>
<dbReference type="InterPro" id="IPR036116">
    <property type="entry name" value="FN3_sf"/>
</dbReference>
<dbReference type="EnsemblMetazoa" id="XM_050661987.1">
    <property type="protein sequence ID" value="XP_050517944.1"/>
    <property type="gene ID" value="LOC114340732"/>
</dbReference>
<dbReference type="InterPro" id="IPR007110">
    <property type="entry name" value="Ig-like_dom"/>
</dbReference>
<feature type="compositionally biased region" description="Basic residues" evidence="7">
    <location>
        <begin position="1178"/>
        <end position="1190"/>
    </location>
</feature>
<dbReference type="InterPro" id="IPR051275">
    <property type="entry name" value="Cell_adhesion_signaling"/>
</dbReference>
<dbReference type="RefSeq" id="XP_028147303.1">
    <property type="nucleotide sequence ID" value="XM_028291502.1"/>
</dbReference>
<evidence type="ECO:0000259" key="11">
    <source>
        <dbReference type="PROSITE" id="PS50853"/>
    </source>
</evidence>
<dbReference type="InterPro" id="IPR013783">
    <property type="entry name" value="Ig-like_fold"/>
</dbReference>
<sequence length="1326" mass="146446">MDYTVSFAMLYLVVVLFISHTNAQQQYFRVLPKDVKVQEGGEAMLECEVANLAGQVQWTKDGFALGFLSVIPGFPRYSVIGDRRHGVYNLRVSNASLEDDAEYQCQVGPARLQKAIRANARLNVISPPSSVEILDHTHNSKIEIKENQEFTLECRVKNAKPAAKIVWYRGNVEINIPNREDHTSEVPGKTKDKRVTRYDTHSRISLKPTAEDDFAEYTCEARHEALSQDIPMRATVQLSVLYPPAIPYIEGYVEGETIRRGQTVELVCRCRGGNPAAQLIWYKNGEQIRMAYRTAGRLSENVYTFTADASDNKAKYKCEASNIMSKAPLKAEVEMTVLFSPAHVTISGPTEARVGDPVPLTCTTANSNPPAEIKWLVAGRQVRNVTSRPVISPEGGWITTSNITAVVEPNRRSLVVICHGVNMQLTENVVSTHTINVLYPPSMPFIHGFTQGSHIPAGTIQKISCTSAGGNPLATITWYKNDKKIHSTVRTTDKSVTAEITILTNVTDNGAEYKCEAANSATEIPLIEVINMSVYFPPDHIKIRQEPEDLKPNEEATLFCDSSSSNPPAKLSWWKEGIPVLGYINTTKQGLHGGTVSTIEMKVNVTEQMNGIVYTCQANNEALQRSVHDAITLQVLYKPVFDSNNEESVTGIENEPLIISLKAEGNPANIAYTWTKDGLPITQQSSSNGIERIVSDGSVLNITKLSRNDAGTYTCEALNSQGSNVAMVNITVQYPASIVQTSGNVIANPKEDATLSCSADGNPLADDTITWKRDDFPDFAARTSVMYDKNGTSYLRISSVTREDLGNFLCIVNNGVGNSSSKEVMLIVKHKPEIDTRPQFMKFASDAGDTGKLICRSQASPLARYTWARNGSPINSNTTGKYYSTYKQIDQLITESTLFITHVTSADYGNYECVARNELSFATKSLRLEVTSPPDTPTLLTVLNVTHDSVTLGWTPGFDGGMKASYRIRYRKVDDEGYKYEDVVGGNVTTYVVKELDINTQYVFSIMASNKLGNSKFMPDLLSAKTSVFVEDGVEKVIPEDLLLEKQDLPRIVIISVSVIGIILLFINIALVAGCMLKRRAKRIREQNNQTSKSATIEMYAPSSYNDTVTGETLSSVSEKSETYSNEEGNNEYLDETRKPTSNSYLIEHQPDYPGAYPTYEMQMPAQTGINMAHKTHTLPHPHHHHHHHLAHDQRPRARDDQSLGYHGGMSGKSSYVSAPSPAPPADGSYYNMSDRYLSYPPPLDFQSPPPIPAHPHLTHTHAPITPPLPSNGSLLRHARGVPPPDVLHNTSQNNQILQAQSLSQKRELTSFGNGYGVNEQEGHLV</sequence>
<dbReference type="Gene3D" id="2.60.40.10">
    <property type="entry name" value="Immunoglobulins"/>
    <property type="match status" value="10"/>
</dbReference>
<dbReference type="GeneID" id="114340732"/>
<dbReference type="OrthoDB" id="10028801at2759"/>
<dbReference type="EnsemblMetazoa" id="XM_028291508.2">
    <property type="protein sequence ID" value="XP_028147309.1"/>
    <property type="gene ID" value="LOC114340732"/>
</dbReference>
<reference evidence="12" key="2">
    <citation type="submission" date="2025-05" db="UniProtKB">
        <authorList>
            <consortium name="EnsemblMetazoa"/>
        </authorList>
    </citation>
    <scope>IDENTIFICATION</scope>
</reference>
<dbReference type="FunFam" id="2.60.40.10:FF:000405">
    <property type="entry name" value="nephrin isoform X1"/>
    <property type="match status" value="2"/>
</dbReference>
<feature type="domain" description="Ig-like" evidence="10">
    <location>
        <begin position="735"/>
        <end position="825"/>
    </location>
</feature>
<feature type="compositionally biased region" description="Basic and acidic residues" evidence="7">
    <location>
        <begin position="1191"/>
        <end position="1202"/>
    </location>
</feature>
<comment type="subcellular location">
    <subcellularLocation>
        <location evidence="1">Membrane</location>
        <topology evidence="1">Single-pass type I membrane protein</topology>
    </subcellularLocation>
</comment>
<dbReference type="InterPro" id="IPR003599">
    <property type="entry name" value="Ig_sub"/>
</dbReference>
<feature type="domain" description="Ig-like" evidence="10">
    <location>
        <begin position="341"/>
        <end position="381"/>
    </location>
</feature>
<feature type="domain" description="Ig-like" evidence="10">
    <location>
        <begin position="128"/>
        <end position="237"/>
    </location>
</feature>
<dbReference type="PANTHER" id="PTHR11640">
    <property type="entry name" value="NEPHRIN"/>
    <property type="match status" value="1"/>
</dbReference>
<dbReference type="CTD" id="44097"/>
<evidence type="ECO:0000256" key="9">
    <source>
        <dbReference type="SAM" id="SignalP"/>
    </source>
</evidence>
<dbReference type="InterPro" id="IPR003598">
    <property type="entry name" value="Ig_sub2"/>
</dbReference>
<feature type="domain" description="Ig-like" evidence="10">
    <location>
        <begin position="26"/>
        <end position="117"/>
    </location>
</feature>
<evidence type="ECO:0000256" key="6">
    <source>
        <dbReference type="ARBA" id="ARBA00023319"/>
    </source>
</evidence>
<dbReference type="Pfam" id="PF08205">
    <property type="entry name" value="C2-set_2"/>
    <property type="match status" value="2"/>
</dbReference>
<dbReference type="RefSeq" id="XP_028147309.1">
    <property type="nucleotide sequence ID" value="XM_028291508.1"/>
</dbReference>
<dbReference type="PROSITE" id="PS50853">
    <property type="entry name" value="FN3"/>
    <property type="match status" value="1"/>
</dbReference>
<dbReference type="CDD" id="cd00063">
    <property type="entry name" value="FN3"/>
    <property type="match status" value="1"/>
</dbReference>
<keyword evidence="6" id="KW-0393">Immunoglobulin domain</keyword>
<dbReference type="Pfam" id="PF13927">
    <property type="entry name" value="Ig_3"/>
    <property type="match status" value="5"/>
</dbReference>
<dbReference type="Pfam" id="PF07679">
    <property type="entry name" value="I-set"/>
    <property type="match status" value="2"/>
</dbReference>
<organism evidence="15">
    <name type="scientific">Diabrotica virgifera virgifera</name>
    <name type="common">western corn rootworm</name>
    <dbReference type="NCBI Taxonomy" id="50390"/>
    <lineage>
        <taxon>Eukaryota</taxon>
        <taxon>Metazoa</taxon>
        <taxon>Ecdysozoa</taxon>
        <taxon>Arthropoda</taxon>
        <taxon>Hexapoda</taxon>
        <taxon>Insecta</taxon>
        <taxon>Pterygota</taxon>
        <taxon>Neoptera</taxon>
        <taxon>Endopterygota</taxon>
        <taxon>Coleoptera</taxon>
        <taxon>Polyphaga</taxon>
        <taxon>Cucujiformia</taxon>
        <taxon>Chrysomeloidea</taxon>
        <taxon>Chrysomelidae</taxon>
        <taxon>Galerucinae</taxon>
        <taxon>Diabroticina</taxon>
        <taxon>Diabroticites</taxon>
        <taxon>Diabrotica</taxon>
    </lineage>
</organism>
<dbReference type="InterPro" id="IPR003961">
    <property type="entry name" value="FN3_dom"/>
</dbReference>
<evidence type="ECO:0000313" key="14">
    <source>
        <dbReference type="RefSeq" id="XP_028147303.1"/>
    </source>
</evidence>
<feature type="domain" description="Ig-like" evidence="10">
    <location>
        <begin position="244"/>
        <end position="336"/>
    </location>
</feature>
<dbReference type="PROSITE" id="PS00290">
    <property type="entry name" value="IG_MHC"/>
    <property type="match status" value="1"/>
</dbReference>
<evidence type="ECO:0000256" key="5">
    <source>
        <dbReference type="ARBA" id="ARBA00023180"/>
    </source>
</evidence>
<feature type="domain" description="Ig-like" evidence="10">
    <location>
        <begin position="832"/>
        <end position="931"/>
    </location>
</feature>
<dbReference type="Proteomes" id="UP001652700">
    <property type="component" value="Unplaced"/>
</dbReference>
<keyword evidence="9" id="KW-0732">Signal</keyword>
<dbReference type="SMART" id="SM00060">
    <property type="entry name" value="FN3"/>
    <property type="match status" value="1"/>
</dbReference>
<dbReference type="GO" id="GO:0005886">
    <property type="term" value="C:plasma membrane"/>
    <property type="evidence" value="ECO:0007669"/>
    <property type="project" value="TreeGrafter"/>
</dbReference>
<feature type="chain" id="PRO_5044651018" evidence="9">
    <location>
        <begin position="24"/>
        <end position="1326"/>
    </location>
</feature>
<dbReference type="SMART" id="SM00409">
    <property type="entry name" value="IG"/>
    <property type="match status" value="8"/>
</dbReference>
<dbReference type="KEGG" id="dvv:114340732"/>
<keyword evidence="2" id="KW-0677">Repeat</keyword>
<dbReference type="GO" id="GO:0050839">
    <property type="term" value="F:cell adhesion molecule binding"/>
    <property type="evidence" value="ECO:0007669"/>
    <property type="project" value="TreeGrafter"/>
</dbReference>
<dbReference type="GO" id="GO:0098609">
    <property type="term" value="P:cell-cell adhesion"/>
    <property type="evidence" value="ECO:0007669"/>
    <property type="project" value="TreeGrafter"/>
</dbReference>
<evidence type="ECO:0000256" key="4">
    <source>
        <dbReference type="ARBA" id="ARBA00023157"/>
    </source>
</evidence>
<dbReference type="EnsemblMetazoa" id="XM_028291502.2">
    <property type="protein sequence ID" value="XP_028147303.1"/>
    <property type="gene ID" value="LOC114340732"/>
</dbReference>
<keyword evidence="8" id="KW-1133">Transmembrane helix</keyword>
<feature type="domain" description="Ig-like" evidence="10">
    <location>
        <begin position="538"/>
        <end position="632"/>
    </location>
</feature>
<dbReference type="SUPFAM" id="SSF48726">
    <property type="entry name" value="Immunoglobulin"/>
    <property type="match status" value="9"/>
</dbReference>
<dbReference type="PANTHER" id="PTHR11640:SF136">
    <property type="entry name" value="NEPHRIN"/>
    <property type="match status" value="1"/>
</dbReference>
<keyword evidence="3 8" id="KW-0472">Membrane</keyword>
<feature type="domain" description="Fibronectin type-III" evidence="11">
    <location>
        <begin position="933"/>
        <end position="1029"/>
    </location>
</feature>
<gene>
    <name evidence="14 15" type="primary">LOC114340732</name>
</gene>
<dbReference type="CDD" id="cd00096">
    <property type="entry name" value="Ig"/>
    <property type="match status" value="1"/>
</dbReference>
<dbReference type="SMART" id="SM00408">
    <property type="entry name" value="IGc2"/>
    <property type="match status" value="8"/>
</dbReference>
<dbReference type="PROSITE" id="PS50835">
    <property type="entry name" value="IG_LIKE"/>
    <property type="match status" value="9"/>
</dbReference>
<evidence type="ECO:0000256" key="8">
    <source>
        <dbReference type="SAM" id="Phobius"/>
    </source>
</evidence>
<evidence type="ECO:0000256" key="7">
    <source>
        <dbReference type="SAM" id="MobiDB-lite"/>
    </source>
</evidence>
<evidence type="ECO:0000313" key="13">
    <source>
        <dbReference type="Proteomes" id="UP001652700"/>
    </source>
</evidence>
<dbReference type="GO" id="GO:0005911">
    <property type="term" value="C:cell-cell junction"/>
    <property type="evidence" value="ECO:0007669"/>
    <property type="project" value="TreeGrafter"/>
</dbReference>